<dbReference type="RefSeq" id="WP_288184274.1">
    <property type="nucleotide sequence ID" value="NZ_LT608335.1"/>
</dbReference>
<feature type="transmembrane region" description="Helical" evidence="8">
    <location>
        <begin position="69"/>
        <end position="86"/>
    </location>
</feature>
<evidence type="ECO:0000256" key="6">
    <source>
        <dbReference type="ARBA" id="ARBA00022989"/>
    </source>
</evidence>
<evidence type="ECO:0000256" key="2">
    <source>
        <dbReference type="ARBA" id="ARBA00007935"/>
    </source>
</evidence>
<dbReference type="GO" id="GO:0005886">
    <property type="term" value="C:plasma membrane"/>
    <property type="evidence" value="ECO:0007669"/>
    <property type="project" value="UniProtKB-SubCell"/>
</dbReference>
<evidence type="ECO:0000256" key="8">
    <source>
        <dbReference type="SAM" id="Phobius"/>
    </source>
</evidence>
<name>A0A212LU77_9FIRM</name>
<evidence type="ECO:0000256" key="7">
    <source>
        <dbReference type="ARBA" id="ARBA00023136"/>
    </source>
</evidence>
<feature type="transmembrane region" description="Helical" evidence="8">
    <location>
        <begin position="7"/>
        <end position="28"/>
    </location>
</feature>
<comment type="subcellular location">
    <subcellularLocation>
        <location evidence="1">Cell membrane</location>
        <topology evidence="1">Multi-pass membrane protein</topology>
    </subcellularLocation>
</comment>
<dbReference type="GO" id="GO:0022857">
    <property type="term" value="F:transmembrane transporter activity"/>
    <property type="evidence" value="ECO:0007669"/>
    <property type="project" value="InterPro"/>
</dbReference>
<sequence>MGKKVGNITLGVVLILLPVVLFIASLMLGPYPIGPFDVVKIVLDHFLGTGYVDNPLAENMIWKVRMPRILGAVLVGAALSVAGAVFQGLFRNPLASPYTLGVSNGAGFGAALAILLSSGAGLNVFFVQLSALAFGLLSIGITFLLAAKARRSTVTLVLSGMLVGALFSSLVALIKYVADPYEQLPQIVFWLMGTLSGVTYEKLAMILPLYLPAMTVIFLMRWRINILSMGDQEARSYGVDVKKNRTVVILACSVLTALVVSLAGVIGWVGIVIPHLARIIAGHDFRKLVPVSLSLGICYVLLIDDICRNVTAAEIPLGVVTGIIGTPVFIYFIYKGKVRWE</sequence>
<dbReference type="Gene3D" id="1.10.3470.10">
    <property type="entry name" value="ABC transporter involved in vitamin B12 uptake, BtuC"/>
    <property type="match status" value="1"/>
</dbReference>
<keyword evidence="3" id="KW-0813">Transport</keyword>
<dbReference type="PANTHER" id="PTHR30472:SF70">
    <property type="entry name" value="MOLYBDATE IMPORT SYSTEM PERMEASE PROTEIN MOLB"/>
    <property type="match status" value="1"/>
</dbReference>
<feature type="transmembrane region" description="Helical" evidence="8">
    <location>
        <begin position="98"/>
        <end position="119"/>
    </location>
</feature>
<feature type="transmembrane region" description="Helical" evidence="8">
    <location>
        <begin position="125"/>
        <end position="147"/>
    </location>
</feature>
<evidence type="ECO:0000256" key="5">
    <source>
        <dbReference type="ARBA" id="ARBA00022692"/>
    </source>
</evidence>
<feature type="transmembrane region" description="Helical" evidence="8">
    <location>
        <begin position="207"/>
        <end position="227"/>
    </location>
</feature>
<keyword evidence="5 8" id="KW-0812">Transmembrane</keyword>
<feature type="transmembrane region" description="Helical" evidence="8">
    <location>
        <begin position="315"/>
        <end position="334"/>
    </location>
</feature>
<organism evidence="9">
    <name type="scientific">uncultured Sporomusa sp</name>
    <dbReference type="NCBI Taxonomy" id="307249"/>
    <lineage>
        <taxon>Bacteria</taxon>
        <taxon>Bacillati</taxon>
        <taxon>Bacillota</taxon>
        <taxon>Negativicutes</taxon>
        <taxon>Selenomonadales</taxon>
        <taxon>Sporomusaceae</taxon>
        <taxon>Sporomusa</taxon>
        <taxon>environmental samples</taxon>
    </lineage>
</organism>
<dbReference type="Pfam" id="PF01032">
    <property type="entry name" value="FecCD"/>
    <property type="match status" value="1"/>
</dbReference>
<gene>
    <name evidence="9" type="primary">fecD</name>
    <name evidence="9" type="ORF">KL86SPO_31353</name>
</gene>
<dbReference type="EMBL" id="FMJE01000003">
    <property type="protein sequence ID" value="SCM81174.1"/>
    <property type="molecule type" value="Genomic_DNA"/>
</dbReference>
<feature type="transmembrane region" description="Helical" evidence="8">
    <location>
        <begin position="247"/>
        <end position="273"/>
    </location>
</feature>
<evidence type="ECO:0000256" key="4">
    <source>
        <dbReference type="ARBA" id="ARBA00022475"/>
    </source>
</evidence>
<evidence type="ECO:0000256" key="3">
    <source>
        <dbReference type="ARBA" id="ARBA00022448"/>
    </source>
</evidence>
<dbReference type="GO" id="GO:0033214">
    <property type="term" value="P:siderophore-iron import into cell"/>
    <property type="evidence" value="ECO:0007669"/>
    <property type="project" value="TreeGrafter"/>
</dbReference>
<accession>A0A212LU77</accession>
<dbReference type="InterPro" id="IPR000522">
    <property type="entry name" value="ABC_transptr_permease_BtuC"/>
</dbReference>
<dbReference type="PANTHER" id="PTHR30472">
    <property type="entry name" value="FERRIC ENTEROBACTIN TRANSPORT SYSTEM PERMEASE PROTEIN"/>
    <property type="match status" value="1"/>
</dbReference>
<keyword evidence="7 8" id="KW-0472">Membrane</keyword>
<dbReference type="CDD" id="cd06550">
    <property type="entry name" value="TM_ABC_iron-siderophores_like"/>
    <property type="match status" value="1"/>
</dbReference>
<dbReference type="AlphaFoldDB" id="A0A212LU77"/>
<dbReference type="InterPro" id="IPR037294">
    <property type="entry name" value="ABC_BtuC-like"/>
</dbReference>
<proteinExistence type="inferred from homology"/>
<comment type="similarity">
    <text evidence="2">Belongs to the binding-protein-dependent transport system permease family. FecCD subfamily.</text>
</comment>
<evidence type="ECO:0000256" key="1">
    <source>
        <dbReference type="ARBA" id="ARBA00004651"/>
    </source>
</evidence>
<evidence type="ECO:0000313" key="9">
    <source>
        <dbReference type="EMBL" id="SCM81174.1"/>
    </source>
</evidence>
<keyword evidence="4" id="KW-1003">Cell membrane</keyword>
<protein>
    <submittedName>
        <fullName evidence="9">Iron(III) ABC superfamily ATP binding cassette transporter, membrane protein</fullName>
    </submittedName>
</protein>
<reference evidence="9" key="1">
    <citation type="submission" date="2016-08" db="EMBL/GenBank/DDBJ databases">
        <authorList>
            <person name="Seilhamer J.J."/>
        </authorList>
    </citation>
    <scope>NUCLEOTIDE SEQUENCE</scope>
    <source>
        <strain evidence="9">86</strain>
    </source>
</reference>
<keyword evidence="6 8" id="KW-1133">Transmembrane helix</keyword>
<dbReference type="SUPFAM" id="SSF81345">
    <property type="entry name" value="ABC transporter involved in vitamin B12 uptake, BtuC"/>
    <property type="match status" value="1"/>
</dbReference>
<feature type="transmembrane region" description="Helical" evidence="8">
    <location>
        <begin position="154"/>
        <end position="178"/>
    </location>
</feature>
<dbReference type="FunFam" id="1.10.3470.10:FF:000001">
    <property type="entry name" value="Vitamin B12 ABC transporter permease BtuC"/>
    <property type="match status" value="1"/>
</dbReference>